<dbReference type="InterPro" id="IPR041673">
    <property type="entry name" value="TetR_C_23"/>
</dbReference>
<dbReference type="RefSeq" id="WP_188442671.1">
    <property type="nucleotide sequence ID" value="NZ_BMGK01000010.1"/>
</dbReference>
<dbReference type="Gene3D" id="1.10.357.10">
    <property type="entry name" value="Tetracycline Repressor, domain 2"/>
    <property type="match status" value="1"/>
</dbReference>
<accession>A0A8J2VAZ3</accession>
<dbReference type="SUPFAM" id="SSF48498">
    <property type="entry name" value="Tetracyclin repressor-like, C-terminal domain"/>
    <property type="match status" value="1"/>
</dbReference>
<sequence>MATTKKTSTKKKITKQQIIDSYMAYVLENEKMPVSIFKFSKENGFSEQDFYTHFGSFEGLKSGIWTTFYEMTMDLSEKNKDYDHFSNQEKMLTFFYTFFELLTANRSFVLFTLTHEKDKLKTLQQLAPLRKKVKSFASELIEEKNDEQQLKFLKHLAVIFSEGAWLQFVFILKFWMDDNSPSFEKTDVVIEKSVRAIFDVFATTPLESVVDFGKFLWKEKMA</sequence>
<evidence type="ECO:0000259" key="1">
    <source>
        <dbReference type="Pfam" id="PF17931"/>
    </source>
</evidence>
<dbReference type="Proteomes" id="UP000652231">
    <property type="component" value="Unassembled WGS sequence"/>
</dbReference>
<reference evidence="2" key="2">
    <citation type="submission" date="2020-09" db="EMBL/GenBank/DDBJ databases">
        <authorList>
            <person name="Sun Q."/>
            <person name="Zhou Y."/>
        </authorList>
    </citation>
    <scope>NUCLEOTIDE SEQUENCE</scope>
    <source>
        <strain evidence="2">CGMCC 1.12924</strain>
    </source>
</reference>
<dbReference type="InterPro" id="IPR036271">
    <property type="entry name" value="Tet_transcr_reg_TetR-rel_C_sf"/>
</dbReference>
<reference evidence="2" key="1">
    <citation type="journal article" date="2014" name="Int. J. Syst. Evol. Microbiol.">
        <title>Complete genome sequence of Corynebacterium casei LMG S-19264T (=DSM 44701T), isolated from a smear-ripened cheese.</title>
        <authorList>
            <consortium name="US DOE Joint Genome Institute (JGI-PGF)"/>
            <person name="Walter F."/>
            <person name="Albersmeier A."/>
            <person name="Kalinowski J."/>
            <person name="Ruckert C."/>
        </authorList>
    </citation>
    <scope>NUCLEOTIDE SEQUENCE</scope>
    <source>
        <strain evidence="2">CGMCC 1.12924</strain>
    </source>
</reference>
<organism evidence="2 3">
    <name type="scientific">Planktosalinus lacus</name>
    <dbReference type="NCBI Taxonomy" id="1526573"/>
    <lineage>
        <taxon>Bacteria</taxon>
        <taxon>Pseudomonadati</taxon>
        <taxon>Bacteroidota</taxon>
        <taxon>Flavobacteriia</taxon>
        <taxon>Flavobacteriales</taxon>
        <taxon>Flavobacteriaceae</taxon>
        <taxon>Planktosalinus</taxon>
    </lineage>
</organism>
<comment type="caution">
    <text evidence="2">The sequence shown here is derived from an EMBL/GenBank/DDBJ whole genome shotgun (WGS) entry which is preliminary data.</text>
</comment>
<dbReference type="SUPFAM" id="SSF46689">
    <property type="entry name" value="Homeodomain-like"/>
    <property type="match status" value="1"/>
</dbReference>
<evidence type="ECO:0000313" key="3">
    <source>
        <dbReference type="Proteomes" id="UP000652231"/>
    </source>
</evidence>
<feature type="domain" description="Tetracyclin repressor-like C-terminal" evidence="1">
    <location>
        <begin position="90"/>
        <end position="216"/>
    </location>
</feature>
<name>A0A8J2VAZ3_9FLAO</name>
<protein>
    <recommendedName>
        <fullName evidence="1">Tetracyclin repressor-like C-terminal domain-containing protein</fullName>
    </recommendedName>
</protein>
<proteinExistence type="predicted"/>
<evidence type="ECO:0000313" key="2">
    <source>
        <dbReference type="EMBL" id="GGD98853.1"/>
    </source>
</evidence>
<dbReference type="AlphaFoldDB" id="A0A8J2VAZ3"/>
<keyword evidence="3" id="KW-1185">Reference proteome</keyword>
<gene>
    <name evidence="2" type="ORF">GCM10011312_22950</name>
</gene>
<dbReference type="Pfam" id="PF17931">
    <property type="entry name" value="TetR_C_23"/>
    <property type="match status" value="1"/>
</dbReference>
<dbReference type="InterPro" id="IPR009057">
    <property type="entry name" value="Homeodomain-like_sf"/>
</dbReference>
<dbReference type="EMBL" id="BMGK01000010">
    <property type="protein sequence ID" value="GGD98853.1"/>
    <property type="molecule type" value="Genomic_DNA"/>
</dbReference>